<accession>A0AAD6NYH1</accession>
<keyword evidence="2" id="KW-1185">Reference proteome</keyword>
<organism evidence="1 2">
    <name type="scientific">Salix udensis</name>
    <dbReference type="NCBI Taxonomy" id="889485"/>
    <lineage>
        <taxon>Eukaryota</taxon>
        <taxon>Viridiplantae</taxon>
        <taxon>Streptophyta</taxon>
        <taxon>Embryophyta</taxon>
        <taxon>Tracheophyta</taxon>
        <taxon>Spermatophyta</taxon>
        <taxon>Magnoliopsida</taxon>
        <taxon>eudicotyledons</taxon>
        <taxon>Gunneridae</taxon>
        <taxon>Pentapetalae</taxon>
        <taxon>rosids</taxon>
        <taxon>fabids</taxon>
        <taxon>Malpighiales</taxon>
        <taxon>Salicaceae</taxon>
        <taxon>Saliceae</taxon>
        <taxon>Salix</taxon>
    </lineage>
</organism>
<name>A0AAD6NYH1_9ROSI</name>
<dbReference type="Gene3D" id="3.40.50.2000">
    <property type="entry name" value="Glycogen Phosphorylase B"/>
    <property type="match status" value="2"/>
</dbReference>
<dbReference type="PANTHER" id="PTHR48045:SF26">
    <property type="entry name" value="UDP-GLYCOSYLTRANSFERASE 74E2-LIKE"/>
    <property type="match status" value="1"/>
</dbReference>
<sequence>MLETIVAGVPVIAYPQWTDQPTNAKLIADIFRTGLRLRENQDGIVSNEEVEKCIREIMDGPKSVELKSNARELWIAAREAVAVAGSSDQNIQLFVDEIIKSCTWFNCEGIVQ</sequence>
<dbReference type="AlphaFoldDB" id="A0AAD6NYH1"/>
<evidence type="ECO:0000313" key="2">
    <source>
        <dbReference type="Proteomes" id="UP001162972"/>
    </source>
</evidence>
<evidence type="ECO:0000313" key="1">
    <source>
        <dbReference type="EMBL" id="KAJ6409541.1"/>
    </source>
</evidence>
<dbReference type="EMBL" id="JAPFFJ010000015">
    <property type="protein sequence ID" value="KAJ6409541.1"/>
    <property type="molecule type" value="Genomic_DNA"/>
</dbReference>
<dbReference type="Proteomes" id="UP001162972">
    <property type="component" value="Chromosome 9"/>
</dbReference>
<proteinExistence type="predicted"/>
<dbReference type="SUPFAM" id="SSF53756">
    <property type="entry name" value="UDP-Glycosyltransferase/glycogen phosphorylase"/>
    <property type="match status" value="1"/>
</dbReference>
<dbReference type="PANTHER" id="PTHR48045">
    <property type="entry name" value="UDP-GLYCOSYLTRANSFERASE 72B1"/>
    <property type="match status" value="1"/>
</dbReference>
<protein>
    <submittedName>
        <fullName evidence="1">Uncharacterized protein</fullName>
    </submittedName>
</protein>
<reference evidence="1 2" key="1">
    <citation type="journal article" date="2023" name="Int. J. Mol. Sci.">
        <title>De Novo Assembly and Annotation of 11 Diverse Shrub Willow (Salix) Genomes Reveals Novel Gene Organization in Sex-Linked Regions.</title>
        <authorList>
            <person name="Hyden B."/>
            <person name="Feng K."/>
            <person name="Yates T.B."/>
            <person name="Jawdy S."/>
            <person name="Cereghino C."/>
            <person name="Smart L.B."/>
            <person name="Muchero W."/>
        </authorList>
    </citation>
    <scope>NUCLEOTIDE SEQUENCE [LARGE SCALE GENOMIC DNA]</scope>
    <source>
        <tissue evidence="1">Shoot tip</tissue>
    </source>
</reference>
<comment type="caution">
    <text evidence="1">The sequence shown here is derived from an EMBL/GenBank/DDBJ whole genome shotgun (WGS) entry which is preliminary data.</text>
</comment>
<gene>
    <name evidence="1" type="ORF">OIU84_009108</name>
</gene>